<dbReference type="KEGG" id="ruv:EC9_40760"/>
<dbReference type="EC" id="2.7.1.45" evidence="7"/>
<keyword evidence="5" id="KW-0067">ATP-binding</keyword>
<dbReference type="EMBL" id="CP036261">
    <property type="protein sequence ID" value="QDS89875.1"/>
    <property type="molecule type" value="Genomic_DNA"/>
</dbReference>
<evidence type="ECO:0000256" key="4">
    <source>
        <dbReference type="ARBA" id="ARBA00022777"/>
    </source>
</evidence>
<feature type="domain" description="Carbohydrate kinase PfkB" evidence="6">
    <location>
        <begin position="11"/>
        <end position="271"/>
    </location>
</feature>
<dbReference type="Pfam" id="PF00294">
    <property type="entry name" value="PfkB"/>
    <property type="match status" value="1"/>
</dbReference>
<gene>
    <name evidence="7" type="primary">kdgK_3</name>
    <name evidence="7" type="ORF">EC9_40760</name>
</gene>
<dbReference type="SUPFAM" id="SSF53613">
    <property type="entry name" value="Ribokinase-like"/>
    <property type="match status" value="1"/>
</dbReference>
<evidence type="ECO:0000313" key="8">
    <source>
        <dbReference type="Proteomes" id="UP000319557"/>
    </source>
</evidence>
<protein>
    <submittedName>
        <fullName evidence="7">2-dehydro-3-deoxygluconokinase</fullName>
        <ecNumber evidence="7">2.7.1.45</ecNumber>
    </submittedName>
</protein>
<evidence type="ECO:0000256" key="3">
    <source>
        <dbReference type="ARBA" id="ARBA00022741"/>
    </source>
</evidence>
<dbReference type="GO" id="GO:0005524">
    <property type="term" value="F:ATP binding"/>
    <property type="evidence" value="ECO:0007669"/>
    <property type="project" value="UniProtKB-KW"/>
</dbReference>
<dbReference type="Proteomes" id="UP000319557">
    <property type="component" value="Chromosome"/>
</dbReference>
<keyword evidence="8" id="KW-1185">Reference proteome</keyword>
<sequence>MLFDNFPDGQSILGGAPFNVAWNLQGFGMEPEFVSAIGDDDAGRRITERMQSWQMSTAGLQTNEHPTGEVQVEFQDGQPSYEIVPDRAFDFLKMPDFPVTSSGFALLYVGSLASRNAVSRDTIRQIIADSDLPRFVDINIRLPWFDKKWLHTLLHGAHWVKLSDEELSQLTDTPCKTADEIRAGVQRLSAEFGGEQFFVTCGSRGAYAVTGGELIVADAPTPNPMRDTVGAGDAFAATTIYGLLSGWDLQRTIRTATRFASRVCGLTGATSDDAALYQSVNDGLAT</sequence>
<dbReference type="PANTHER" id="PTHR43085">
    <property type="entry name" value="HEXOKINASE FAMILY MEMBER"/>
    <property type="match status" value="1"/>
</dbReference>
<dbReference type="InterPro" id="IPR050306">
    <property type="entry name" value="PfkB_Carbo_kinase"/>
</dbReference>
<dbReference type="GO" id="GO:0008673">
    <property type="term" value="F:2-dehydro-3-deoxygluconokinase activity"/>
    <property type="evidence" value="ECO:0007669"/>
    <property type="project" value="UniProtKB-EC"/>
</dbReference>
<dbReference type="InterPro" id="IPR011611">
    <property type="entry name" value="PfkB_dom"/>
</dbReference>
<dbReference type="PANTHER" id="PTHR43085:SF1">
    <property type="entry name" value="PSEUDOURIDINE KINASE-RELATED"/>
    <property type="match status" value="1"/>
</dbReference>
<dbReference type="InterPro" id="IPR029056">
    <property type="entry name" value="Ribokinase-like"/>
</dbReference>
<accession>A0A517M4T4</accession>
<dbReference type="Gene3D" id="3.40.1190.20">
    <property type="match status" value="1"/>
</dbReference>
<evidence type="ECO:0000259" key="6">
    <source>
        <dbReference type="Pfam" id="PF00294"/>
    </source>
</evidence>
<evidence type="ECO:0000256" key="5">
    <source>
        <dbReference type="ARBA" id="ARBA00022840"/>
    </source>
</evidence>
<evidence type="ECO:0000256" key="1">
    <source>
        <dbReference type="ARBA" id="ARBA00010688"/>
    </source>
</evidence>
<comment type="similarity">
    <text evidence="1">Belongs to the carbohydrate kinase PfkB family.</text>
</comment>
<organism evidence="7 8">
    <name type="scientific">Rosistilla ulvae</name>
    <dbReference type="NCBI Taxonomy" id="1930277"/>
    <lineage>
        <taxon>Bacteria</taxon>
        <taxon>Pseudomonadati</taxon>
        <taxon>Planctomycetota</taxon>
        <taxon>Planctomycetia</taxon>
        <taxon>Pirellulales</taxon>
        <taxon>Pirellulaceae</taxon>
        <taxon>Rosistilla</taxon>
    </lineage>
</organism>
<evidence type="ECO:0000313" key="7">
    <source>
        <dbReference type="EMBL" id="QDS89875.1"/>
    </source>
</evidence>
<keyword evidence="3" id="KW-0547">Nucleotide-binding</keyword>
<keyword evidence="2 7" id="KW-0808">Transferase</keyword>
<evidence type="ECO:0000256" key="2">
    <source>
        <dbReference type="ARBA" id="ARBA00022679"/>
    </source>
</evidence>
<dbReference type="AlphaFoldDB" id="A0A517M4T4"/>
<dbReference type="RefSeq" id="WP_218934275.1">
    <property type="nucleotide sequence ID" value="NZ_CP036261.1"/>
</dbReference>
<reference evidence="7 8" key="1">
    <citation type="submission" date="2019-02" db="EMBL/GenBank/DDBJ databases">
        <title>Deep-cultivation of Planctomycetes and their phenomic and genomic characterization uncovers novel biology.</title>
        <authorList>
            <person name="Wiegand S."/>
            <person name="Jogler M."/>
            <person name="Boedeker C."/>
            <person name="Pinto D."/>
            <person name="Vollmers J."/>
            <person name="Rivas-Marin E."/>
            <person name="Kohn T."/>
            <person name="Peeters S.H."/>
            <person name="Heuer A."/>
            <person name="Rast P."/>
            <person name="Oberbeckmann S."/>
            <person name="Bunk B."/>
            <person name="Jeske O."/>
            <person name="Meyerdierks A."/>
            <person name="Storesund J.E."/>
            <person name="Kallscheuer N."/>
            <person name="Luecker S."/>
            <person name="Lage O.M."/>
            <person name="Pohl T."/>
            <person name="Merkel B.J."/>
            <person name="Hornburger P."/>
            <person name="Mueller R.-W."/>
            <person name="Bruemmer F."/>
            <person name="Labrenz M."/>
            <person name="Spormann A.M."/>
            <person name="Op den Camp H."/>
            <person name="Overmann J."/>
            <person name="Amann R."/>
            <person name="Jetten M.S.M."/>
            <person name="Mascher T."/>
            <person name="Medema M.H."/>
            <person name="Devos D.P."/>
            <person name="Kaster A.-K."/>
            <person name="Ovreas L."/>
            <person name="Rohde M."/>
            <person name="Galperin M.Y."/>
            <person name="Jogler C."/>
        </authorList>
    </citation>
    <scope>NUCLEOTIDE SEQUENCE [LARGE SCALE GENOMIC DNA]</scope>
    <source>
        <strain evidence="7 8">EC9</strain>
    </source>
</reference>
<keyword evidence="4 7" id="KW-0418">Kinase</keyword>
<name>A0A517M4T4_9BACT</name>
<proteinExistence type="inferred from homology"/>